<dbReference type="Gene3D" id="3.40.50.20">
    <property type="match status" value="1"/>
</dbReference>
<feature type="non-terminal residue" evidence="1">
    <location>
        <position position="124"/>
    </location>
</feature>
<evidence type="ECO:0000313" key="1">
    <source>
        <dbReference type="EMBL" id="SVD35091.1"/>
    </source>
</evidence>
<dbReference type="InterPro" id="IPR050179">
    <property type="entry name" value="Trans_hexapeptide_repeat"/>
</dbReference>
<dbReference type="PANTHER" id="PTHR43300:SF7">
    <property type="entry name" value="UDP-N-ACETYLBACILLOSAMINE N-ACETYLTRANSFERASE"/>
    <property type="match status" value="1"/>
</dbReference>
<sequence length="124" mass="14013">MLGEFKVAGLVEKDITNIQQENFGYPIIGTDDDLQVFRKKYNYALITVGQIKNPRIRIKLFKQLQKMNYTLPVIISPKAYVSKYAQIDYGTIVMHGAIVNANARIGKNCIINNKTLIEHDAVIG</sequence>
<proteinExistence type="predicted"/>
<evidence type="ECO:0008006" key="2">
    <source>
        <dbReference type="Google" id="ProtNLM"/>
    </source>
</evidence>
<protein>
    <recommendedName>
        <fullName evidence="2">PglD N-terminal domain-containing protein</fullName>
    </recommendedName>
</protein>
<dbReference type="InterPro" id="IPR011004">
    <property type="entry name" value="Trimer_LpxA-like_sf"/>
</dbReference>
<name>A0A382UN34_9ZZZZ</name>
<dbReference type="SUPFAM" id="SSF51161">
    <property type="entry name" value="Trimeric LpxA-like enzymes"/>
    <property type="match status" value="1"/>
</dbReference>
<organism evidence="1">
    <name type="scientific">marine metagenome</name>
    <dbReference type="NCBI Taxonomy" id="408172"/>
    <lineage>
        <taxon>unclassified sequences</taxon>
        <taxon>metagenomes</taxon>
        <taxon>ecological metagenomes</taxon>
    </lineage>
</organism>
<accession>A0A382UN34</accession>
<dbReference type="Gene3D" id="2.160.10.10">
    <property type="entry name" value="Hexapeptide repeat proteins"/>
    <property type="match status" value="1"/>
</dbReference>
<gene>
    <name evidence="1" type="ORF">METZ01_LOCUS387945</name>
</gene>
<dbReference type="EMBL" id="UINC01145138">
    <property type="protein sequence ID" value="SVD35091.1"/>
    <property type="molecule type" value="Genomic_DNA"/>
</dbReference>
<dbReference type="AlphaFoldDB" id="A0A382UN34"/>
<dbReference type="PANTHER" id="PTHR43300">
    <property type="entry name" value="ACETYLTRANSFERASE"/>
    <property type="match status" value="1"/>
</dbReference>
<reference evidence="1" key="1">
    <citation type="submission" date="2018-05" db="EMBL/GenBank/DDBJ databases">
        <authorList>
            <person name="Lanie J.A."/>
            <person name="Ng W.-L."/>
            <person name="Kazmierczak K.M."/>
            <person name="Andrzejewski T.M."/>
            <person name="Davidsen T.M."/>
            <person name="Wayne K.J."/>
            <person name="Tettelin H."/>
            <person name="Glass J.I."/>
            <person name="Rusch D."/>
            <person name="Podicherti R."/>
            <person name="Tsui H.-C.T."/>
            <person name="Winkler M.E."/>
        </authorList>
    </citation>
    <scope>NUCLEOTIDE SEQUENCE</scope>
</reference>